<dbReference type="EMBL" id="MFMS01000002">
    <property type="protein sequence ID" value="OGG86072.1"/>
    <property type="molecule type" value="Genomic_DNA"/>
</dbReference>
<evidence type="ECO:0000313" key="1">
    <source>
        <dbReference type="EMBL" id="OGG86072.1"/>
    </source>
</evidence>
<protein>
    <submittedName>
        <fullName evidence="1">Uncharacterized protein</fullName>
    </submittedName>
</protein>
<dbReference type="STRING" id="1798531.A2392_01240"/>
<evidence type="ECO:0000313" key="2">
    <source>
        <dbReference type="Proteomes" id="UP000177395"/>
    </source>
</evidence>
<name>A0A1F6FJN9_9BACT</name>
<organism evidence="1 2">
    <name type="scientific">Candidatus Kaiserbacteria bacterium RIFOXYB1_FULL_46_14</name>
    <dbReference type="NCBI Taxonomy" id="1798531"/>
    <lineage>
        <taxon>Bacteria</taxon>
        <taxon>Candidatus Kaiseribacteriota</taxon>
    </lineage>
</organism>
<sequence length="108" mass="12216">MSDHHARHFDEDGCPASESVCHSYGRLPETEVKRLDTASRCYQLLAEKLPYDPSQELTVGFGNHVLKAHFSPERWPRIFVSYDGAITTMGKLPMVELELIIQAIKMLG</sequence>
<proteinExistence type="predicted"/>
<dbReference type="Proteomes" id="UP000177395">
    <property type="component" value="Unassembled WGS sequence"/>
</dbReference>
<accession>A0A1F6FJN9</accession>
<gene>
    <name evidence="1" type="ORF">A2392_01240</name>
</gene>
<dbReference type="AlphaFoldDB" id="A0A1F6FJN9"/>
<comment type="caution">
    <text evidence="1">The sequence shown here is derived from an EMBL/GenBank/DDBJ whole genome shotgun (WGS) entry which is preliminary data.</text>
</comment>
<reference evidence="1 2" key="1">
    <citation type="journal article" date="2016" name="Nat. Commun.">
        <title>Thousands of microbial genomes shed light on interconnected biogeochemical processes in an aquifer system.</title>
        <authorList>
            <person name="Anantharaman K."/>
            <person name="Brown C.T."/>
            <person name="Hug L.A."/>
            <person name="Sharon I."/>
            <person name="Castelle C.J."/>
            <person name="Probst A.J."/>
            <person name="Thomas B.C."/>
            <person name="Singh A."/>
            <person name="Wilkins M.J."/>
            <person name="Karaoz U."/>
            <person name="Brodie E.L."/>
            <person name="Williams K.H."/>
            <person name="Hubbard S.S."/>
            <person name="Banfield J.F."/>
        </authorList>
    </citation>
    <scope>NUCLEOTIDE SEQUENCE [LARGE SCALE GENOMIC DNA]</scope>
</reference>